<protein>
    <submittedName>
        <fullName evidence="1">Head fiber protein</fullName>
    </submittedName>
</protein>
<accession>A0A8S5SWM7</accession>
<proteinExistence type="predicted"/>
<name>A0A8S5SWM7_9VIRU</name>
<sequence length="265" mass="28794">MSFDPTYSSDLIWVGENMDVCLTDELNDVKSDVEGLQTSKANVNHVHTQYAPIEHTHSEYATTTDLSQAQAQISNKVDKINGKSLSSNDYTDAEKNKLSNIESGAQKNKVTGIKGNAESTYRTGNVNITPANIGAAASSHTHSKSQISGLIEPSDYVIASGTSGKWTYRKWNSGVSECWGQISGTITYSSTWNGFKLFEGAADWLSGMFVLNPTVLYNCYIGSGYAITGRSGLSTTTKFRWQALGTDGDPNVGYVIYVHAIGKWK</sequence>
<reference evidence="1" key="1">
    <citation type="journal article" date="2021" name="Proc. Natl. Acad. Sci. U.S.A.">
        <title>A Catalog of Tens of Thousands of Viruses from Human Metagenomes Reveals Hidden Associations with Chronic Diseases.</title>
        <authorList>
            <person name="Tisza M.J."/>
            <person name="Buck C.B."/>
        </authorList>
    </citation>
    <scope>NUCLEOTIDE SEQUENCE</scope>
    <source>
        <strain evidence="1">CtoC338</strain>
    </source>
</reference>
<organism evidence="1">
    <name type="scientific">virus sp. ctoC338</name>
    <dbReference type="NCBI Taxonomy" id="2827997"/>
    <lineage>
        <taxon>Viruses</taxon>
    </lineage>
</organism>
<dbReference type="EMBL" id="BK032688">
    <property type="protein sequence ID" value="DAF55374.1"/>
    <property type="molecule type" value="Genomic_DNA"/>
</dbReference>
<evidence type="ECO:0000313" key="1">
    <source>
        <dbReference type="EMBL" id="DAF55374.1"/>
    </source>
</evidence>